<dbReference type="RefSeq" id="WP_058311168.1">
    <property type="nucleotide sequence ID" value="NZ_CANLZE010000001.1"/>
</dbReference>
<evidence type="ECO:0000313" key="2">
    <source>
        <dbReference type="Proteomes" id="UP000051870"/>
    </source>
</evidence>
<dbReference type="STRING" id="1715693.PH7735_01233"/>
<dbReference type="InterPro" id="IPR021736">
    <property type="entry name" value="DUF3305"/>
</dbReference>
<reference evidence="2" key="1">
    <citation type="submission" date="2015-09" db="EMBL/GenBank/DDBJ databases">
        <authorList>
            <person name="Rodrigo-Torres Lidia"/>
            <person name="Arahal R.David."/>
        </authorList>
    </citation>
    <scope>NUCLEOTIDE SEQUENCE [LARGE SCALE GENOMIC DNA]</scope>
    <source>
        <strain evidence="2">CECT 7735</strain>
    </source>
</reference>
<sequence length="196" mass="21915">MPKGDSGGVIHNPEKYQTLPLGIVLRRAPGVTRWAKWSWKAIGVLPGAGDGDWRILREDADQTDFHAATVTLELHGAETDAYLHGLNAQVPCIYVVMRECDGPHPFDVVLATASPYEAQDYSDSGEEIVEKVAMPAGLERWVQDFVDAHHVEEVFKKRRRDKKDVTLREDGIGDARIKQVADVYRSPSAARKERLQ</sequence>
<protein>
    <recommendedName>
        <fullName evidence="3">Molybdopterin-guanine dinucleotide biosynthesis protein MobA</fullName>
    </recommendedName>
</protein>
<evidence type="ECO:0000313" key="1">
    <source>
        <dbReference type="EMBL" id="CUJ90343.1"/>
    </source>
</evidence>
<dbReference type="AlphaFoldDB" id="A0A0P1IFI3"/>
<evidence type="ECO:0008006" key="3">
    <source>
        <dbReference type="Google" id="ProtNLM"/>
    </source>
</evidence>
<organism evidence="1 2">
    <name type="scientific">Shimia thalassica</name>
    <dbReference type="NCBI Taxonomy" id="1715693"/>
    <lineage>
        <taxon>Bacteria</taxon>
        <taxon>Pseudomonadati</taxon>
        <taxon>Pseudomonadota</taxon>
        <taxon>Alphaproteobacteria</taxon>
        <taxon>Rhodobacterales</taxon>
        <taxon>Roseobacteraceae</taxon>
    </lineage>
</organism>
<dbReference type="Pfam" id="PF11749">
    <property type="entry name" value="DUF3305"/>
    <property type="match status" value="1"/>
</dbReference>
<name>A0A0P1IFI3_9RHOB</name>
<dbReference type="GeneID" id="83880295"/>
<dbReference type="Proteomes" id="UP000051870">
    <property type="component" value="Unassembled WGS sequence"/>
</dbReference>
<keyword evidence="2" id="KW-1185">Reference proteome</keyword>
<proteinExistence type="predicted"/>
<accession>A0A0P1IFI3</accession>
<gene>
    <name evidence="1" type="ORF">PH7735_01233</name>
</gene>
<dbReference type="EMBL" id="CYTW01000001">
    <property type="protein sequence ID" value="CUJ90343.1"/>
    <property type="molecule type" value="Genomic_DNA"/>
</dbReference>